<dbReference type="GO" id="GO:0006338">
    <property type="term" value="P:chromatin remodeling"/>
    <property type="evidence" value="ECO:0007669"/>
    <property type="project" value="InterPro"/>
</dbReference>
<name>A0A151ZB11_TIELA</name>
<evidence type="ECO:0000256" key="2">
    <source>
        <dbReference type="ARBA" id="ARBA00023015"/>
    </source>
</evidence>
<evidence type="ECO:0000256" key="3">
    <source>
        <dbReference type="ARBA" id="ARBA00023163"/>
    </source>
</evidence>
<dbReference type="Proteomes" id="UP000076078">
    <property type="component" value="Unassembled WGS sequence"/>
</dbReference>
<evidence type="ECO:0000256" key="5">
    <source>
        <dbReference type="SAM" id="MobiDB-lite"/>
    </source>
</evidence>
<organism evidence="7 8">
    <name type="scientific">Tieghemostelium lacteum</name>
    <name type="common">Slime mold</name>
    <name type="synonym">Dictyostelium lacteum</name>
    <dbReference type="NCBI Taxonomy" id="361077"/>
    <lineage>
        <taxon>Eukaryota</taxon>
        <taxon>Amoebozoa</taxon>
        <taxon>Evosea</taxon>
        <taxon>Eumycetozoa</taxon>
        <taxon>Dictyostelia</taxon>
        <taxon>Dictyosteliales</taxon>
        <taxon>Raperosteliaceae</taxon>
        <taxon>Tieghemostelium</taxon>
    </lineage>
</organism>
<dbReference type="GO" id="GO:0031011">
    <property type="term" value="C:Ino80 complex"/>
    <property type="evidence" value="ECO:0007669"/>
    <property type="project" value="InterPro"/>
</dbReference>
<dbReference type="InParanoid" id="A0A151ZB11"/>
<accession>A0A151ZB11</accession>
<keyword evidence="2" id="KW-0805">Transcription regulation</keyword>
<evidence type="ECO:0000256" key="1">
    <source>
        <dbReference type="ARBA" id="ARBA00004123"/>
    </source>
</evidence>
<dbReference type="InterPro" id="IPR029525">
    <property type="entry name" value="INO80C/Ies6"/>
</dbReference>
<comment type="caution">
    <text evidence="7">The sequence shown here is derived from an EMBL/GenBank/DDBJ whole genome shotgun (WGS) entry which is preliminary data.</text>
</comment>
<feature type="compositionally biased region" description="Acidic residues" evidence="5">
    <location>
        <begin position="62"/>
        <end position="119"/>
    </location>
</feature>
<dbReference type="Pfam" id="PF08265">
    <property type="entry name" value="YL1_C"/>
    <property type="match status" value="1"/>
</dbReference>
<keyword evidence="8" id="KW-1185">Reference proteome</keyword>
<dbReference type="InterPro" id="IPR013272">
    <property type="entry name" value="Vps72/YL1_C"/>
</dbReference>
<dbReference type="STRING" id="361077.A0A151ZB11"/>
<dbReference type="OMA" id="RYYDSSV"/>
<feature type="domain" description="Vps72/YL1 C-terminal" evidence="6">
    <location>
        <begin position="269"/>
        <end position="298"/>
    </location>
</feature>
<dbReference type="OrthoDB" id="49520at2759"/>
<feature type="compositionally biased region" description="Low complexity" evidence="5">
    <location>
        <begin position="167"/>
        <end position="179"/>
    </location>
</feature>
<dbReference type="PANTHER" id="PTHR31200">
    <property type="entry name" value="INO80 COMPLEX SUBUNIT C"/>
    <property type="match status" value="1"/>
</dbReference>
<reference evidence="7 8" key="1">
    <citation type="submission" date="2015-12" db="EMBL/GenBank/DDBJ databases">
        <title>Dictyostelia acquired genes for synthesis and detection of signals that induce cell-type specialization by lateral gene transfer from prokaryotes.</title>
        <authorList>
            <person name="Gloeckner G."/>
            <person name="Schaap P."/>
        </authorList>
    </citation>
    <scope>NUCLEOTIDE SEQUENCE [LARGE SCALE GENOMIC DNA]</scope>
    <source>
        <strain evidence="7 8">TK</strain>
    </source>
</reference>
<feature type="region of interest" description="Disordered" evidence="5">
    <location>
        <begin position="1"/>
        <end position="204"/>
    </location>
</feature>
<dbReference type="SMART" id="SM00993">
    <property type="entry name" value="YL1_C"/>
    <property type="match status" value="1"/>
</dbReference>
<evidence type="ECO:0000313" key="7">
    <source>
        <dbReference type="EMBL" id="KYQ91074.1"/>
    </source>
</evidence>
<evidence type="ECO:0000259" key="6">
    <source>
        <dbReference type="SMART" id="SM00993"/>
    </source>
</evidence>
<gene>
    <name evidence="7" type="ORF">DLAC_07977</name>
</gene>
<comment type="subcellular location">
    <subcellularLocation>
        <location evidence="1">Nucleus</location>
    </subcellularLocation>
</comment>
<keyword evidence="3" id="KW-0804">Transcription</keyword>
<dbReference type="EMBL" id="LODT01000035">
    <property type="protein sequence ID" value="KYQ91074.1"/>
    <property type="molecule type" value="Genomic_DNA"/>
</dbReference>
<feature type="compositionally biased region" description="Low complexity" evidence="5">
    <location>
        <begin position="19"/>
        <end position="46"/>
    </location>
</feature>
<protein>
    <recommendedName>
        <fullName evidence="6">Vps72/YL1 C-terminal domain-containing protein</fullName>
    </recommendedName>
</protein>
<feature type="compositionally biased region" description="Polar residues" evidence="5">
    <location>
        <begin position="153"/>
        <end position="166"/>
    </location>
</feature>
<dbReference type="AlphaFoldDB" id="A0A151ZB11"/>
<keyword evidence="4" id="KW-0539">Nucleus</keyword>
<evidence type="ECO:0000313" key="8">
    <source>
        <dbReference type="Proteomes" id="UP000076078"/>
    </source>
</evidence>
<evidence type="ECO:0000256" key="4">
    <source>
        <dbReference type="ARBA" id="ARBA00023242"/>
    </source>
</evidence>
<dbReference type="PANTHER" id="PTHR31200:SF1">
    <property type="entry name" value="INO80 COMPLEX SUBUNIT C"/>
    <property type="match status" value="1"/>
</dbReference>
<sequence>MPPGRKKKVIKLSEDEQSDSSISDVDVPLPISKRAASSKKAATPAPVNKTAARKRKKIVSSEESDIENEEIDLETSSEESDDQNESLYSDDDIQGESEQENSDSEDINIEDQSEDDSDSETDRPPNKKHKSATSTPVQPKTRGRGKKAAATPVQDQKPSLKITLNTKTGSKSPSPVSSPRSPPPPSTKKKPGRKKSVEDPIQTTQLIQPQANIIYPFKNPKFTYPVDSYKKQWKTVKQIIASENYSELPATFPTYENIEVSQTLVPTKKYCDITGLSSNYTDPKSSLRYYDSSVFKVIQKLTDDVKEAYLNLRGKGIYR</sequence>
<feature type="compositionally biased region" description="Basic residues" evidence="5">
    <location>
        <begin position="1"/>
        <end position="10"/>
    </location>
</feature>
<proteinExistence type="predicted"/>